<accession>A0AAD1YRX2</accession>
<evidence type="ECO:0000256" key="2">
    <source>
        <dbReference type="SAM" id="MobiDB-lite"/>
    </source>
</evidence>
<keyword evidence="5" id="KW-1185">Reference proteome</keyword>
<feature type="compositionally biased region" description="Basic and acidic residues" evidence="2">
    <location>
        <begin position="38"/>
        <end position="47"/>
    </location>
</feature>
<feature type="domain" description="Remorin C-terminal" evidence="3">
    <location>
        <begin position="250"/>
        <end position="351"/>
    </location>
</feature>
<proteinExistence type="inferred from homology"/>
<name>A0AAD1YRX2_9LAMI</name>
<sequence length="356" mass="40211">MESLIRQTRARFSGAGKENKEESSSARERKIPPQKTQPFREKKRSESWIRRRFFRQTDVERDFGSDEYAAAIAAAALAIQSLEESRTRDQKKTTHGPDTSLVKMKSKAEDKGNLSEPHKESIKFSDETSETSSKDTDVKAPISTSASKKMTEKEVGHAPSIKKKPTFSYADPNNIIINSIPEIASPEKAAEPVPSMGRHPTSEDKQINIRGGQTLESIMRIPDRPPTIQTTTHPVETKQQTPTKPGPGDAEADAWEKSEMARVKERYEKQITTIQNWETKKKKKAKRKLESKEAEMDQKKAKAIQKCHSEMRRIERIAQGATTQAEKNQRNEELKVTEKASKFRSTGKLPATCLCF</sequence>
<evidence type="ECO:0000313" key="5">
    <source>
        <dbReference type="Proteomes" id="UP000834106"/>
    </source>
</evidence>
<feature type="compositionally biased region" description="Basic and acidic residues" evidence="2">
    <location>
        <begin position="288"/>
        <end position="300"/>
    </location>
</feature>
<feature type="compositionally biased region" description="Basic and acidic residues" evidence="2">
    <location>
        <begin position="106"/>
        <end position="138"/>
    </location>
</feature>
<dbReference type="Pfam" id="PF03763">
    <property type="entry name" value="Remorin_C"/>
    <property type="match status" value="1"/>
</dbReference>
<feature type="region of interest" description="Disordered" evidence="2">
    <location>
        <begin position="279"/>
        <end position="303"/>
    </location>
</feature>
<gene>
    <name evidence="4" type="ORF">FPE_LOCUS3597</name>
</gene>
<dbReference type="Proteomes" id="UP000834106">
    <property type="component" value="Chromosome 2"/>
</dbReference>
<feature type="compositionally biased region" description="Polar residues" evidence="2">
    <location>
        <begin position="227"/>
        <end position="243"/>
    </location>
</feature>
<feature type="compositionally biased region" description="Basic and acidic residues" evidence="2">
    <location>
        <begin position="327"/>
        <end position="341"/>
    </location>
</feature>
<protein>
    <recommendedName>
        <fullName evidence="3">Remorin C-terminal domain-containing protein</fullName>
    </recommendedName>
</protein>
<dbReference type="InterPro" id="IPR005516">
    <property type="entry name" value="Remorin_C"/>
</dbReference>
<dbReference type="AlphaFoldDB" id="A0AAD1YRX2"/>
<feature type="compositionally biased region" description="Low complexity" evidence="2">
    <location>
        <begin position="172"/>
        <end position="187"/>
    </location>
</feature>
<comment type="similarity">
    <text evidence="1">Belongs to the remorin family.</text>
</comment>
<evidence type="ECO:0000259" key="3">
    <source>
        <dbReference type="Pfam" id="PF03763"/>
    </source>
</evidence>
<feature type="compositionally biased region" description="Basic and acidic residues" evidence="2">
    <location>
        <begin position="83"/>
        <end position="92"/>
    </location>
</feature>
<evidence type="ECO:0000256" key="1">
    <source>
        <dbReference type="ARBA" id="ARBA00005711"/>
    </source>
</evidence>
<evidence type="ECO:0000313" key="4">
    <source>
        <dbReference type="EMBL" id="CAI9756167.1"/>
    </source>
</evidence>
<dbReference type="PANTHER" id="PTHR31471:SF51">
    <property type="entry name" value="REMORIN FAMILY PROTEIN"/>
    <property type="match status" value="1"/>
</dbReference>
<feature type="region of interest" description="Disordered" evidence="2">
    <location>
        <begin position="321"/>
        <end position="341"/>
    </location>
</feature>
<reference evidence="4" key="1">
    <citation type="submission" date="2023-05" db="EMBL/GenBank/DDBJ databases">
        <authorList>
            <person name="Huff M."/>
        </authorList>
    </citation>
    <scope>NUCLEOTIDE SEQUENCE</scope>
</reference>
<dbReference type="PANTHER" id="PTHR31471">
    <property type="entry name" value="OS02G0116800 PROTEIN"/>
    <property type="match status" value="1"/>
</dbReference>
<dbReference type="EMBL" id="OU503037">
    <property type="protein sequence ID" value="CAI9756167.1"/>
    <property type="molecule type" value="Genomic_DNA"/>
</dbReference>
<feature type="compositionally biased region" description="Basic and acidic residues" evidence="2">
    <location>
        <begin position="17"/>
        <end position="31"/>
    </location>
</feature>
<feature type="region of interest" description="Disordered" evidence="2">
    <location>
        <begin position="1"/>
        <end position="47"/>
    </location>
</feature>
<feature type="region of interest" description="Disordered" evidence="2">
    <location>
        <begin position="82"/>
        <end position="254"/>
    </location>
</feature>
<organism evidence="4 5">
    <name type="scientific">Fraxinus pennsylvanica</name>
    <dbReference type="NCBI Taxonomy" id="56036"/>
    <lineage>
        <taxon>Eukaryota</taxon>
        <taxon>Viridiplantae</taxon>
        <taxon>Streptophyta</taxon>
        <taxon>Embryophyta</taxon>
        <taxon>Tracheophyta</taxon>
        <taxon>Spermatophyta</taxon>
        <taxon>Magnoliopsida</taxon>
        <taxon>eudicotyledons</taxon>
        <taxon>Gunneridae</taxon>
        <taxon>Pentapetalae</taxon>
        <taxon>asterids</taxon>
        <taxon>lamiids</taxon>
        <taxon>Lamiales</taxon>
        <taxon>Oleaceae</taxon>
        <taxon>Oleeae</taxon>
        <taxon>Fraxinus</taxon>
    </lineage>
</organism>